<dbReference type="Proteomes" id="UP000054321">
    <property type="component" value="Unassembled WGS sequence"/>
</dbReference>
<dbReference type="InParanoid" id="A0A0C3HLN6"/>
<evidence type="ECO:0000313" key="2">
    <source>
        <dbReference type="EMBL" id="KIN03950.1"/>
    </source>
</evidence>
<feature type="region of interest" description="Disordered" evidence="1">
    <location>
        <begin position="44"/>
        <end position="79"/>
    </location>
</feature>
<reference evidence="2 3" key="1">
    <citation type="submission" date="2014-04" db="EMBL/GenBank/DDBJ databases">
        <authorList>
            <consortium name="DOE Joint Genome Institute"/>
            <person name="Kuo A."/>
            <person name="Martino E."/>
            <person name="Perotto S."/>
            <person name="Kohler A."/>
            <person name="Nagy L.G."/>
            <person name="Floudas D."/>
            <person name="Copeland A."/>
            <person name="Barry K.W."/>
            <person name="Cichocki N."/>
            <person name="Veneault-Fourrey C."/>
            <person name="LaButti K."/>
            <person name="Lindquist E.A."/>
            <person name="Lipzen A."/>
            <person name="Lundell T."/>
            <person name="Morin E."/>
            <person name="Murat C."/>
            <person name="Sun H."/>
            <person name="Tunlid A."/>
            <person name="Henrissat B."/>
            <person name="Grigoriev I.V."/>
            <person name="Hibbett D.S."/>
            <person name="Martin F."/>
            <person name="Nordberg H.P."/>
            <person name="Cantor M.N."/>
            <person name="Hua S.X."/>
        </authorList>
    </citation>
    <scope>NUCLEOTIDE SEQUENCE [LARGE SCALE GENOMIC DNA]</scope>
    <source>
        <strain evidence="2 3">Zn</strain>
    </source>
</reference>
<proteinExistence type="predicted"/>
<keyword evidence="3" id="KW-1185">Reference proteome</keyword>
<accession>A0A0C3HLN6</accession>
<evidence type="ECO:0000313" key="3">
    <source>
        <dbReference type="Proteomes" id="UP000054321"/>
    </source>
</evidence>
<reference evidence="3" key="2">
    <citation type="submission" date="2015-01" db="EMBL/GenBank/DDBJ databases">
        <title>Evolutionary Origins and Diversification of the Mycorrhizal Mutualists.</title>
        <authorList>
            <consortium name="DOE Joint Genome Institute"/>
            <consortium name="Mycorrhizal Genomics Consortium"/>
            <person name="Kohler A."/>
            <person name="Kuo A."/>
            <person name="Nagy L.G."/>
            <person name="Floudas D."/>
            <person name="Copeland A."/>
            <person name="Barry K.W."/>
            <person name="Cichocki N."/>
            <person name="Veneault-Fourrey C."/>
            <person name="LaButti K."/>
            <person name="Lindquist E.A."/>
            <person name="Lipzen A."/>
            <person name="Lundell T."/>
            <person name="Morin E."/>
            <person name="Murat C."/>
            <person name="Riley R."/>
            <person name="Ohm R."/>
            <person name="Sun H."/>
            <person name="Tunlid A."/>
            <person name="Henrissat B."/>
            <person name="Grigoriev I.V."/>
            <person name="Hibbett D.S."/>
            <person name="Martin F."/>
        </authorList>
    </citation>
    <scope>NUCLEOTIDE SEQUENCE [LARGE SCALE GENOMIC DNA]</scope>
    <source>
        <strain evidence="3">Zn</strain>
    </source>
</reference>
<dbReference type="EMBL" id="KN832873">
    <property type="protein sequence ID" value="KIN03950.1"/>
    <property type="molecule type" value="Genomic_DNA"/>
</dbReference>
<gene>
    <name evidence="2" type="ORF">OIDMADRAFT_178026</name>
</gene>
<organism evidence="2 3">
    <name type="scientific">Oidiodendron maius (strain Zn)</name>
    <dbReference type="NCBI Taxonomy" id="913774"/>
    <lineage>
        <taxon>Eukaryota</taxon>
        <taxon>Fungi</taxon>
        <taxon>Dikarya</taxon>
        <taxon>Ascomycota</taxon>
        <taxon>Pezizomycotina</taxon>
        <taxon>Leotiomycetes</taxon>
        <taxon>Leotiomycetes incertae sedis</taxon>
        <taxon>Myxotrichaceae</taxon>
        <taxon>Oidiodendron</taxon>
    </lineage>
</organism>
<dbReference type="AlphaFoldDB" id="A0A0C3HLN6"/>
<protein>
    <submittedName>
        <fullName evidence="2">Uncharacterized protein</fullName>
    </submittedName>
</protein>
<name>A0A0C3HLN6_OIDMZ</name>
<evidence type="ECO:0000256" key="1">
    <source>
        <dbReference type="SAM" id="MobiDB-lite"/>
    </source>
</evidence>
<dbReference type="HOGENOM" id="CLU_2015924_0_0_1"/>
<sequence>MEISDDNWVEVPTRRGAWSSVEVEVAMEERRVVGYEELPGELEVEGDAEVAPHSHSRQRGHDVAATNGPGAPGRGRNEPTAALQTFCMLAFPSVDVEGPAQEPHQDASWKGGAIVPYGLPLIV</sequence>